<dbReference type="Proteomes" id="UP000323386">
    <property type="component" value="Unassembled WGS sequence"/>
</dbReference>
<dbReference type="InterPro" id="IPR029032">
    <property type="entry name" value="AhpD-like"/>
</dbReference>
<feature type="domain" description="Carboxymuconolactone decarboxylase-like" evidence="2">
    <location>
        <begin position="235"/>
        <end position="293"/>
    </location>
</feature>
<evidence type="ECO:0000313" key="4">
    <source>
        <dbReference type="Proteomes" id="UP000323386"/>
    </source>
</evidence>
<evidence type="ECO:0000313" key="3">
    <source>
        <dbReference type="EMBL" id="SPO36884.1"/>
    </source>
</evidence>
<dbReference type="OrthoDB" id="5537330at2759"/>
<gene>
    <name evidence="3" type="ORF">PSFLO_02355</name>
</gene>
<dbReference type="GO" id="GO:0051920">
    <property type="term" value="F:peroxiredoxin activity"/>
    <property type="evidence" value="ECO:0007669"/>
    <property type="project" value="InterPro"/>
</dbReference>
<organism evidence="3 4">
    <name type="scientific">Pseudozyma flocculosa</name>
    <dbReference type="NCBI Taxonomy" id="84751"/>
    <lineage>
        <taxon>Eukaryota</taxon>
        <taxon>Fungi</taxon>
        <taxon>Dikarya</taxon>
        <taxon>Basidiomycota</taxon>
        <taxon>Ustilaginomycotina</taxon>
        <taxon>Ustilaginomycetes</taxon>
        <taxon>Ustilaginales</taxon>
        <taxon>Ustilaginaceae</taxon>
        <taxon>Pseudozyma</taxon>
    </lineage>
</organism>
<reference evidence="3 4" key="1">
    <citation type="submission" date="2018-03" db="EMBL/GenBank/DDBJ databases">
        <authorList>
            <person name="Guldener U."/>
        </authorList>
    </citation>
    <scope>NUCLEOTIDE SEQUENCE [LARGE SCALE GENOMIC DNA]</scope>
    <source>
        <strain evidence="3 4">DAOM196992</strain>
    </source>
</reference>
<dbReference type="PANTHER" id="PTHR28180">
    <property type="entry name" value="CONSERVED MITOCHONDRIAL PROTEIN-RELATED"/>
    <property type="match status" value="1"/>
</dbReference>
<name>A0A5C3EXC9_9BASI</name>
<evidence type="ECO:0000256" key="1">
    <source>
        <dbReference type="SAM" id="MobiDB-lite"/>
    </source>
</evidence>
<dbReference type="Pfam" id="PF02627">
    <property type="entry name" value="CMD"/>
    <property type="match status" value="1"/>
</dbReference>
<dbReference type="InterPro" id="IPR003779">
    <property type="entry name" value="CMD-like"/>
</dbReference>
<dbReference type="Gene3D" id="1.20.1290.10">
    <property type="entry name" value="AhpD-like"/>
    <property type="match status" value="1"/>
</dbReference>
<protein>
    <recommendedName>
        <fullName evidence="2">Carboxymuconolactone decarboxylase-like domain-containing protein</fullName>
    </recommendedName>
</protein>
<dbReference type="PANTHER" id="PTHR28180:SF5">
    <property type="entry name" value="DNA POLYMERASE ALPHA SUBUNIT B"/>
    <property type="match status" value="1"/>
</dbReference>
<dbReference type="AlphaFoldDB" id="A0A5C3EXC9"/>
<feature type="region of interest" description="Disordered" evidence="1">
    <location>
        <begin position="19"/>
        <end position="70"/>
    </location>
</feature>
<dbReference type="SUPFAM" id="SSF69118">
    <property type="entry name" value="AhpD-like"/>
    <property type="match status" value="1"/>
</dbReference>
<sequence>MLRPSIRSLPPLPSALRHVSARSPSFRNRQPEIPLRTGRAYTTAPKASRFTASRDGPSSLETMSDADADPPIAELNRDEVLAFRDALAAELRDDEWYTILTATAASCHFGASSIVTIYELACQLAPQKPGEPEAERCQRIHSRIQETLVKGTVLYGIAASLDTVFPLLSHLREHHPSHLLPTATSAPRRPLESSTLSSLGPRAYDALGSVYQHNLSPIIDGKMGDDMEDLKFLTLQINYGWNLAEYRVLDFKSTELVVLAALVAQNTRNEILWHLRGAMRAGWSRETVVSVREACVRMARRLGRRTGNVPRMDEVREDSNE</sequence>
<proteinExistence type="predicted"/>
<keyword evidence="4" id="KW-1185">Reference proteome</keyword>
<dbReference type="EMBL" id="OOIP01000005">
    <property type="protein sequence ID" value="SPO36884.1"/>
    <property type="molecule type" value="Genomic_DNA"/>
</dbReference>
<evidence type="ECO:0000259" key="2">
    <source>
        <dbReference type="Pfam" id="PF02627"/>
    </source>
</evidence>
<accession>A0A5C3EXC9</accession>
<dbReference type="InterPro" id="IPR052999">
    <property type="entry name" value="PTS1_Protein"/>
</dbReference>